<dbReference type="PANTHER" id="PTHR48041">
    <property type="entry name" value="ABC TRANSPORTER G FAMILY MEMBER 28"/>
    <property type="match status" value="1"/>
</dbReference>
<evidence type="ECO:0000256" key="7">
    <source>
        <dbReference type="ARBA" id="ARBA00023136"/>
    </source>
</evidence>
<evidence type="ECO:0000256" key="2">
    <source>
        <dbReference type="ARBA" id="ARBA00022448"/>
    </source>
</evidence>
<evidence type="ECO:0000313" key="10">
    <source>
        <dbReference type="Proteomes" id="UP000001568"/>
    </source>
</evidence>
<evidence type="ECO:0000256" key="4">
    <source>
        <dbReference type="ARBA" id="ARBA00022741"/>
    </source>
</evidence>
<dbReference type="OrthoDB" id="566375at2759"/>
<keyword evidence="6" id="KW-1133">Transmembrane helix</keyword>
<evidence type="ECO:0000259" key="8">
    <source>
        <dbReference type="PROSITE" id="PS50893"/>
    </source>
</evidence>
<keyword evidence="5 9" id="KW-0067">ATP-binding</keyword>
<accession>A4RXT6</accession>
<evidence type="ECO:0000256" key="5">
    <source>
        <dbReference type="ARBA" id="ARBA00022840"/>
    </source>
</evidence>
<dbReference type="PANTHER" id="PTHR48041:SF2">
    <property type="entry name" value="ATP-DEPENDENT PERMEASE-RELATED"/>
    <property type="match status" value="1"/>
</dbReference>
<dbReference type="Gramene" id="ABO96344">
    <property type="protein sequence ID" value="ABO96344"/>
    <property type="gene ID" value="OSTLU_38932"/>
</dbReference>
<keyword evidence="2" id="KW-0813">Transport</keyword>
<dbReference type="HOGENOM" id="CLU_000604_1_10_1"/>
<keyword evidence="7" id="KW-0472">Membrane</keyword>
<dbReference type="SUPFAM" id="SSF52540">
    <property type="entry name" value="P-loop containing nucleoside triphosphate hydrolases"/>
    <property type="match status" value="1"/>
</dbReference>
<keyword evidence="10" id="KW-1185">Reference proteome</keyword>
<dbReference type="InterPro" id="IPR027417">
    <property type="entry name" value="P-loop_NTPase"/>
</dbReference>
<dbReference type="KEGG" id="olu:OSTLU_38932"/>
<dbReference type="eggNOG" id="KOG0061">
    <property type="taxonomic scope" value="Eukaryota"/>
</dbReference>
<dbReference type="EMBL" id="CP000585">
    <property type="protein sequence ID" value="ABO96344.1"/>
    <property type="molecule type" value="Genomic_DNA"/>
</dbReference>
<dbReference type="OMA" id="HNEYWAL"/>
<feature type="domain" description="ABC transporter" evidence="8">
    <location>
        <begin position="35"/>
        <end position="253"/>
    </location>
</feature>
<dbReference type="InterPro" id="IPR017871">
    <property type="entry name" value="ABC_transporter-like_CS"/>
</dbReference>
<dbReference type="RefSeq" id="XP_001418051.1">
    <property type="nucleotide sequence ID" value="XM_001418014.1"/>
</dbReference>
<dbReference type="GeneID" id="5002138"/>
<dbReference type="InterPro" id="IPR003439">
    <property type="entry name" value="ABC_transporter-like_ATP-bd"/>
</dbReference>
<feature type="non-terminal residue" evidence="9">
    <location>
        <position position="253"/>
    </location>
</feature>
<dbReference type="Gene3D" id="3.40.50.300">
    <property type="entry name" value="P-loop containing nucleotide triphosphate hydrolases"/>
    <property type="match status" value="1"/>
</dbReference>
<dbReference type="SMART" id="SM00382">
    <property type="entry name" value="AAA"/>
    <property type="match status" value="1"/>
</dbReference>
<dbReference type="InterPro" id="IPR003593">
    <property type="entry name" value="AAA+_ATPase"/>
</dbReference>
<keyword evidence="3" id="KW-0812">Transmembrane</keyword>
<comment type="subcellular location">
    <subcellularLocation>
        <location evidence="1">Membrane</location>
        <topology evidence="1">Multi-pass membrane protein</topology>
    </subcellularLocation>
</comment>
<dbReference type="Pfam" id="PF00005">
    <property type="entry name" value="ABC_tran"/>
    <property type="match status" value="1"/>
</dbReference>
<reference evidence="9 10" key="1">
    <citation type="journal article" date="2007" name="Proc. Natl. Acad. Sci. U.S.A.">
        <title>The tiny eukaryote Ostreococcus provides genomic insights into the paradox of plankton speciation.</title>
        <authorList>
            <person name="Palenik B."/>
            <person name="Grimwood J."/>
            <person name="Aerts A."/>
            <person name="Rouze P."/>
            <person name="Salamov A."/>
            <person name="Putnam N."/>
            <person name="Dupont C."/>
            <person name="Jorgensen R."/>
            <person name="Derelle E."/>
            <person name="Rombauts S."/>
            <person name="Zhou K."/>
            <person name="Otillar R."/>
            <person name="Merchant S.S."/>
            <person name="Podell S."/>
            <person name="Gaasterland T."/>
            <person name="Napoli C."/>
            <person name="Gendler K."/>
            <person name="Manuell A."/>
            <person name="Tai V."/>
            <person name="Vallon O."/>
            <person name="Piganeau G."/>
            <person name="Jancek S."/>
            <person name="Heijde M."/>
            <person name="Jabbari K."/>
            <person name="Bowler C."/>
            <person name="Lohr M."/>
            <person name="Robbens S."/>
            <person name="Werner G."/>
            <person name="Dubchak I."/>
            <person name="Pazour G.J."/>
            <person name="Ren Q."/>
            <person name="Paulsen I."/>
            <person name="Delwiche C."/>
            <person name="Schmutz J."/>
            <person name="Rokhsar D."/>
            <person name="Van de Peer Y."/>
            <person name="Moreau H."/>
            <person name="Grigoriev I.V."/>
        </authorList>
    </citation>
    <scope>NUCLEOTIDE SEQUENCE [LARGE SCALE GENOMIC DNA]</scope>
    <source>
        <strain evidence="9 10">CCE9901</strain>
    </source>
</reference>
<evidence type="ECO:0000256" key="6">
    <source>
        <dbReference type="ARBA" id="ARBA00022989"/>
    </source>
</evidence>
<evidence type="ECO:0000256" key="1">
    <source>
        <dbReference type="ARBA" id="ARBA00004141"/>
    </source>
</evidence>
<evidence type="ECO:0000313" key="9">
    <source>
        <dbReference type="EMBL" id="ABO96344.1"/>
    </source>
</evidence>
<dbReference type="PROSITE" id="PS50893">
    <property type="entry name" value="ABC_TRANSPORTER_2"/>
    <property type="match status" value="1"/>
</dbReference>
<dbReference type="InterPro" id="IPR050352">
    <property type="entry name" value="ABCG_transporters"/>
</dbReference>
<dbReference type="GO" id="GO:0005524">
    <property type="term" value="F:ATP binding"/>
    <property type="evidence" value="ECO:0007669"/>
    <property type="project" value="UniProtKB-KW"/>
</dbReference>
<dbReference type="GO" id="GO:0016020">
    <property type="term" value="C:membrane"/>
    <property type="evidence" value="ECO:0007669"/>
    <property type="project" value="UniProtKB-SubCell"/>
</dbReference>
<dbReference type="GO" id="GO:0042626">
    <property type="term" value="F:ATPase-coupled transmembrane transporter activity"/>
    <property type="evidence" value="ECO:0007669"/>
    <property type="project" value="TreeGrafter"/>
</dbReference>
<gene>
    <name evidence="9" type="ORF">OSTLU_38932</name>
</gene>
<dbReference type="AlphaFoldDB" id="A4RXT6"/>
<evidence type="ECO:0000256" key="3">
    <source>
        <dbReference type="ARBA" id="ARBA00022692"/>
    </source>
</evidence>
<proteinExistence type="predicted"/>
<organism evidence="9 10">
    <name type="scientific">Ostreococcus lucimarinus (strain CCE9901)</name>
    <dbReference type="NCBI Taxonomy" id="436017"/>
    <lineage>
        <taxon>Eukaryota</taxon>
        <taxon>Viridiplantae</taxon>
        <taxon>Chlorophyta</taxon>
        <taxon>Mamiellophyceae</taxon>
        <taxon>Mamiellales</taxon>
        <taxon>Bathycoccaceae</taxon>
        <taxon>Ostreococcus</taxon>
    </lineage>
</organism>
<keyword evidence="4" id="KW-0547">Nucleotide-binding</keyword>
<dbReference type="STRING" id="436017.A4RXT6"/>
<protein>
    <submittedName>
        <fullName evidence="9">ABC(ATP-binding) family transporter</fullName>
    </submittedName>
</protein>
<dbReference type="PROSITE" id="PS00211">
    <property type="entry name" value="ABC_TRANSPORTER_1"/>
    <property type="match status" value="1"/>
</dbReference>
<sequence>MAAFVFVRFRSQQRWKLREIFAHNVVPRYKYPTTVELKNVTCSVDDDRIIIDDVSATFHPGEIVGVLGPSGCGKTTLMNALVHGNFLKSGTILVNGEELDEKRHNLAFVAQHTPMIAQLSVYETCWVAASLRLPWFLHANELHERTHDVINSLGLTHVSNSRVGGTLSQKQTLSGGELRRVAIAQELVVDPTTIILDEPTSGLDAHTSWRVFTLLRDLASHQEKVVVATVHQPSRRVLDNFHKILVLTQNGRL</sequence>
<name>A4RXT6_OSTLU</name>
<dbReference type="Proteomes" id="UP000001568">
    <property type="component" value="Chromosome 5"/>
</dbReference>
<dbReference type="GO" id="GO:0016887">
    <property type="term" value="F:ATP hydrolysis activity"/>
    <property type="evidence" value="ECO:0007669"/>
    <property type="project" value="InterPro"/>
</dbReference>